<dbReference type="GO" id="GO:0030145">
    <property type="term" value="F:manganese ion binding"/>
    <property type="evidence" value="ECO:0007669"/>
    <property type="project" value="UniProtKB-UniRule"/>
</dbReference>
<sequence>MRKNANFHYERKLWRDGLGFVAGVDEVGRGAWAGPLYAAAVIFPPKVKLDFPLADSKLLAPKKRLELAEEIKSQALAFAVAQAESSLIERCGISFATEYAMLKALEELGLTPDFVLIDFFRIRSFPRWRQEAIKAGDRLSATIAAASILAKVERDKKMRQLATQYPEYGFENHVGYGTKRHQQMIKKHGPCKIHRLSFIPERLLEQ</sequence>
<evidence type="ECO:0000256" key="11">
    <source>
        <dbReference type="ARBA" id="ARBA00022759"/>
    </source>
</evidence>
<dbReference type="InterPro" id="IPR036397">
    <property type="entry name" value="RNaseH_sf"/>
</dbReference>
<organism evidence="18 19">
    <name type="scientific">candidate division WWE3 bacterium CG_4_9_14_0_2_um_filter_48_10</name>
    <dbReference type="NCBI Taxonomy" id="1975078"/>
    <lineage>
        <taxon>Bacteria</taxon>
        <taxon>Katanobacteria</taxon>
    </lineage>
</organism>
<comment type="catalytic activity">
    <reaction evidence="1 14 15 16">
        <text>Endonucleolytic cleavage to 5'-phosphomonoester.</text>
        <dbReference type="EC" id="3.1.26.4"/>
    </reaction>
</comment>
<evidence type="ECO:0000256" key="16">
    <source>
        <dbReference type="RuleBase" id="RU003515"/>
    </source>
</evidence>
<keyword evidence="10 14" id="KW-0479">Metal-binding</keyword>
<dbReference type="CDD" id="cd07182">
    <property type="entry name" value="RNase_HII_bacteria_HII_like"/>
    <property type="match status" value="1"/>
</dbReference>
<evidence type="ECO:0000256" key="13">
    <source>
        <dbReference type="ARBA" id="ARBA00023211"/>
    </source>
</evidence>
<dbReference type="PANTHER" id="PTHR10954:SF18">
    <property type="entry name" value="RIBONUCLEASE HII"/>
    <property type="match status" value="1"/>
</dbReference>
<keyword evidence="13 14" id="KW-0464">Manganese</keyword>
<evidence type="ECO:0000313" key="19">
    <source>
        <dbReference type="Proteomes" id="UP000228781"/>
    </source>
</evidence>
<evidence type="ECO:0000256" key="7">
    <source>
        <dbReference type="ARBA" id="ARBA00019179"/>
    </source>
</evidence>
<dbReference type="GO" id="GO:0003723">
    <property type="term" value="F:RNA binding"/>
    <property type="evidence" value="ECO:0007669"/>
    <property type="project" value="UniProtKB-UniRule"/>
</dbReference>
<comment type="caution">
    <text evidence="18">The sequence shown here is derived from an EMBL/GenBank/DDBJ whole genome shotgun (WGS) entry which is preliminary data.</text>
</comment>
<reference evidence="19" key="1">
    <citation type="submission" date="2017-09" db="EMBL/GenBank/DDBJ databases">
        <title>Depth-based differentiation of microbial function through sediment-hosted aquifers and enrichment of novel symbionts in the deep terrestrial subsurface.</title>
        <authorList>
            <person name="Probst A.J."/>
            <person name="Ladd B."/>
            <person name="Jarett J.K."/>
            <person name="Geller-Mcgrath D.E."/>
            <person name="Sieber C.M.K."/>
            <person name="Emerson J.B."/>
            <person name="Anantharaman K."/>
            <person name="Thomas B.C."/>
            <person name="Malmstrom R."/>
            <person name="Stieglmeier M."/>
            <person name="Klingl A."/>
            <person name="Woyke T."/>
            <person name="Ryan C.M."/>
            <person name="Banfield J.F."/>
        </authorList>
    </citation>
    <scope>NUCLEOTIDE SEQUENCE [LARGE SCALE GENOMIC DNA]</scope>
</reference>
<dbReference type="GO" id="GO:0004523">
    <property type="term" value="F:RNA-DNA hybrid ribonuclease activity"/>
    <property type="evidence" value="ECO:0007669"/>
    <property type="project" value="UniProtKB-UniRule"/>
</dbReference>
<dbReference type="NCBIfam" id="NF000595">
    <property type="entry name" value="PRK00015.1-3"/>
    <property type="match status" value="1"/>
</dbReference>
<comment type="similarity">
    <text evidence="5 14 16">Belongs to the RNase HII family.</text>
</comment>
<comment type="cofactor">
    <cofactor evidence="2">
        <name>Mg(2+)</name>
        <dbReference type="ChEBI" id="CHEBI:18420"/>
    </cofactor>
</comment>
<evidence type="ECO:0000256" key="6">
    <source>
        <dbReference type="ARBA" id="ARBA00012180"/>
    </source>
</evidence>
<dbReference type="Proteomes" id="UP000228781">
    <property type="component" value="Unassembled WGS sequence"/>
</dbReference>
<keyword evidence="8 14" id="KW-0963">Cytoplasm</keyword>
<evidence type="ECO:0000256" key="3">
    <source>
        <dbReference type="ARBA" id="ARBA00004065"/>
    </source>
</evidence>
<keyword evidence="12 14" id="KW-0378">Hydrolase</keyword>
<accession>A0A2M8EHX5</accession>
<evidence type="ECO:0000256" key="4">
    <source>
        <dbReference type="ARBA" id="ARBA00004496"/>
    </source>
</evidence>
<dbReference type="GO" id="GO:0005737">
    <property type="term" value="C:cytoplasm"/>
    <property type="evidence" value="ECO:0007669"/>
    <property type="project" value="UniProtKB-SubCell"/>
</dbReference>
<evidence type="ECO:0000256" key="14">
    <source>
        <dbReference type="HAMAP-Rule" id="MF_00052"/>
    </source>
</evidence>
<dbReference type="Gene3D" id="3.30.420.10">
    <property type="entry name" value="Ribonuclease H-like superfamily/Ribonuclease H"/>
    <property type="match status" value="1"/>
</dbReference>
<evidence type="ECO:0000313" key="18">
    <source>
        <dbReference type="EMBL" id="PJC21888.1"/>
    </source>
</evidence>
<dbReference type="GO" id="GO:0032299">
    <property type="term" value="C:ribonuclease H2 complex"/>
    <property type="evidence" value="ECO:0007669"/>
    <property type="project" value="TreeGrafter"/>
</dbReference>
<feature type="binding site" evidence="14 15">
    <location>
        <position position="118"/>
    </location>
    <ligand>
        <name>a divalent metal cation</name>
        <dbReference type="ChEBI" id="CHEBI:60240"/>
    </ligand>
</feature>
<proteinExistence type="inferred from homology"/>
<dbReference type="GO" id="GO:0006298">
    <property type="term" value="P:mismatch repair"/>
    <property type="evidence" value="ECO:0007669"/>
    <property type="project" value="TreeGrafter"/>
</dbReference>
<dbReference type="InterPro" id="IPR022898">
    <property type="entry name" value="RNase_HII"/>
</dbReference>
<dbReference type="GO" id="GO:0043137">
    <property type="term" value="P:DNA replication, removal of RNA primer"/>
    <property type="evidence" value="ECO:0007669"/>
    <property type="project" value="TreeGrafter"/>
</dbReference>
<comment type="cofactor">
    <cofactor evidence="14 15">
        <name>Mn(2+)</name>
        <dbReference type="ChEBI" id="CHEBI:29035"/>
    </cofactor>
    <cofactor evidence="14 15">
        <name>Mg(2+)</name>
        <dbReference type="ChEBI" id="CHEBI:18420"/>
    </cofactor>
    <text evidence="14 15">Manganese or magnesium. Binds 1 divalent metal ion per monomer in the absence of substrate. May bind a second metal ion after substrate binding.</text>
</comment>
<feature type="domain" description="RNase H type-2" evidence="17">
    <location>
        <begin position="19"/>
        <end position="206"/>
    </location>
</feature>
<dbReference type="AlphaFoldDB" id="A0A2M8EHX5"/>
<evidence type="ECO:0000256" key="15">
    <source>
        <dbReference type="PROSITE-ProRule" id="PRU01319"/>
    </source>
</evidence>
<evidence type="ECO:0000256" key="5">
    <source>
        <dbReference type="ARBA" id="ARBA00007383"/>
    </source>
</evidence>
<evidence type="ECO:0000256" key="1">
    <source>
        <dbReference type="ARBA" id="ARBA00000077"/>
    </source>
</evidence>
<name>A0A2M8EHX5_UNCKA</name>
<dbReference type="SUPFAM" id="SSF53098">
    <property type="entry name" value="Ribonuclease H-like"/>
    <property type="match status" value="1"/>
</dbReference>
<evidence type="ECO:0000259" key="17">
    <source>
        <dbReference type="PROSITE" id="PS51975"/>
    </source>
</evidence>
<dbReference type="EMBL" id="PFSK01000046">
    <property type="protein sequence ID" value="PJC21888.1"/>
    <property type="molecule type" value="Genomic_DNA"/>
</dbReference>
<dbReference type="PROSITE" id="PS51975">
    <property type="entry name" value="RNASE_H_2"/>
    <property type="match status" value="1"/>
</dbReference>
<dbReference type="InterPro" id="IPR024567">
    <property type="entry name" value="RNase_HII/HIII_dom"/>
</dbReference>
<evidence type="ECO:0000256" key="12">
    <source>
        <dbReference type="ARBA" id="ARBA00022801"/>
    </source>
</evidence>
<evidence type="ECO:0000256" key="2">
    <source>
        <dbReference type="ARBA" id="ARBA00001946"/>
    </source>
</evidence>
<gene>
    <name evidence="14" type="primary">rnhB</name>
    <name evidence="18" type="ORF">CO059_02980</name>
</gene>
<dbReference type="InterPro" id="IPR012337">
    <property type="entry name" value="RNaseH-like_sf"/>
</dbReference>
<evidence type="ECO:0000256" key="10">
    <source>
        <dbReference type="ARBA" id="ARBA00022723"/>
    </source>
</evidence>
<keyword evidence="9 14" id="KW-0540">Nuclease</keyword>
<keyword evidence="11 14" id="KW-0255">Endonuclease</keyword>
<dbReference type="InterPro" id="IPR001352">
    <property type="entry name" value="RNase_HII/HIII"/>
</dbReference>
<evidence type="ECO:0000256" key="8">
    <source>
        <dbReference type="ARBA" id="ARBA00022490"/>
    </source>
</evidence>
<feature type="binding site" evidence="14 15">
    <location>
        <position position="25"/>
    </location>
    <ligand>
        <name>a divalent metal cation</name>
        <dbReference type="ChEBI" id="CHEBI:60240"/>
    </ligand>
</feature>
<dbReference type="HAMAP" id="MF_00052_B">
    <property type="entry name" value="RNase_HII_B"/>
    <property type="match status" value="1"/>
</dbReference>
<feature type="binding site" evidence="14 15">
    <location>
        <position position="26"/>
    </location>
    <ligand>
        <name>a divalent metal cation</name>
        <dbReference type="ChEBI" id="CHEBI:60240"/>
    </ligand>
</feature>
<dbReference type="PANTHER" id="PTHR10954">
    <property type="entry name" value="RIBONUCLEASE H2 SUBUNIT A"/>
    <property type="match status" value="1"/>
</dbReference>
<dbReference type="Pfam" id="PF01351">
    <property type="entry name" value="RNase_HII"/>
    <property type="match status" value="1"/>
</dbReference>
<protein>
    <recommendedName>
        <fullName evidence="7 14">Ribonuclease HII</fullName>
        <shortName evidence="14">RNase HII</shortName>
        <ecNumber evidence="6 14">3.1.26.4</ecNumber>
    </recommendedName>
</protein>
<dbReference type="EC" id="3.1.26.4" evidence="6 14"/>
<comment type="subcellular location">
    <subcellularLocation>
        <location evidence="4 14">Cytoplasm</location>
    </subcellularLocation>
</comment>
<evidence type="ECO:0000256" key="9">
    <source>
        <dbReference type="ARBA" id="ARBA00022722"/>
    </source>
</evidence>
<comment type="function">
    <text evidence="3 14 16">Endonuclease that specifically degrades the RNA of RNA-DNA hybrids.</text>
</comment>